<organism evidence="2 3">
    <name type="scientific">Methyloglobulus morosus KoM1</name>
    <dbReference type="NCBI Taxonomy" id="1116472"/>
    <lineage>
        <taxon>Bacteria</taxon>
        <taxon>Pseudomonadati</taxon>
        <taxon>Pseudomonadota</taxon>
        <taxon>Gammaproteobacteria</taxon>
        <taxon>Methylococcales</taxon>
        <taxon>Methylococcaceae</taxon>
        <taxon>Methyloglobulus</taxon>
    </lineage>
</organism>
<keyword evidence="1" id="KW-1133">Transmembrane helix</keyword>
<dbReference type="AlphaFoldDB" id="V5C6H5"/>
<dbReference type="STRING" id="1116472.MGMO_60c00270"/>
<dbReference type="EMBL" id="AYLO01000058">
    <property type="protein sequence ID" value="ESS72363.1"/>
    <property type="molecule type" value="Genomic_DNA"/>
</dbReference>
<evidence type="ECO:0008006" key="4">
    <source>
        <dbReference type="Google" id="ProtNLM"/>
    </source>
</evidence>
<gene>
    <name evidence="2" type="ORF">MGMO_60c00270</name>
</gene>
<dbReference type="PATRIC" id="fig|1116472.3.peg.1861"/>
<evidence type="ECO:0000313" key="2">
    <source>
        <dbReference type="EMBL" id="ESS72363.1"/>
    </source>
</evidence>
<keyword evidence="1" id="KW-0472">Membrane</keyword>
<sequence>MDRQPKYQRGYTLISLIFMLGIFAFFVLLGLKIGPIYIDHSKVKNALAAIEKTTDIETLSEQEVRSSLDKRFNLNYVADLNTRDVKIIKRGNYLKVQAKYEVVEKIVGNISVLVEFDDSFEVGKE</sequence>
<protein>
    <recommendedName>
        <fullName evidence="4">Transmembrane protein</fullName>
    </recommendedName>
</protein>
<dbReference type="OrthoDB" id="5569427at2"/>
<feature type="transmembrane region" description="Helical" evidence="1">
    <location>
        <begin position="12"/>
        <end position="31"/>
    </location>
</feature>
<reference evidence="2 3" key="1">
    <citation type="journal article" date="2013" name="Genome Announc.">
        <title>Draft Genome Sequence of the Methanotrophic Gammaproteobacterium Methyloglobulus morosus DSM 22980 Strain KoM1.</title>
        <authorList>
            <person name="Poehlein A."/>
            <person name="Deutzmann J.S."/>
            <person name="Daniel R."/>
            <person name="Simeonova D.D."/>
        </authorList>
    </citation>
    <scope>NUCLEOTIDE SEQUENCE [LARGE SCALE GENOMIC DNA]</scope>
    <source>
        <strain evidence="2 3">KoM1</strain>
    </source>
</reference>
<dbReference type="Proteomes" id="UP000017842">
    <property type="component" value="Unassembled WGS sequence"/>
</dbReference>
<name>V5C6H5_9GAMM</name>
<evidence type="ECO:0000313" key="3">
    <source>
        <dbReference type="Proteomes" id="UP000017842"/>
    </source>
</evidence>
<comment type="caution">
    <text evidence="2">The sequence shown here is derived from an EMBL/GenBank/DDBJ whole genome shotgun (WGS) entry which is preliminary data.</text>
</comment>
<keyword evidence="1" id="KW-0812">Transmembrane</keyword>
<evidence type="ECO:0000256" key="1">
    <source>
        <dbReference type="SAM" id="Phobius"/>
    </source>
</evidence>
<proteinExistence type="predicted"/>
<keyword evidence="3" id="KW-1185">Reference proteome</keyword>
<accession>V5C6H5</accession>
<dbReference type="InterPro" id="IPR032314">
    <property type="entry name" value="DUF4845"/>
</dbReference>
<dbReference type="eggNOG" id="COG4969">
    <property type="taxonomic scope" value="Bacteria"/>
</dbReference>
<dbReference type="Pfam" id="PF16137">
    <property type="entry name" value="DUF4845"/>
    <property type="match status" value="1"/>
</dbReference>